<dbReference type="EMBL" id="FOXX01000004">
    <property type="protein sequence ID" value="SFQ55735.1"/>
    <property type="molecule type" value="Genomic_DNA"/>
</dbReference>
<accession>A0A1I5ZH16</accession>
<protein>
    <submittedName>
        <fullName evidence="1">Uncharacterized protein</fullName>
    </submittedName>
</protein>
<comment type="caution">
    <text evidence="1">The sequence shown here is derived from an EMBL/GenBank/DDBJ whole genome shotgun (WGS) entry which is preliminary data.</text>
</comment>
<organism evidence="1 2">
    <name type="scientific">Priestia endophytica DSM 13796</name>
    <dbReference type="NCBI Taxonomy" id="1121089"/>
    <lineage>
        <taxon>Bacteria</taxon>
        <taxon>Bacillati</taxon>
        <taxon>Bacillota</taxon>
        <taxon>Bacilli</taxon>
        <taxon>Bacillales</taxon>
        <taxon>Bacillaceae</taxon>
        <taxon>Priestia</taxon>
    </lineage>
</organism>
<proteinExistence type="predicted"/>
<keyword evidence="2" id="KW-1185">Reference proteome</keyword>
<reference evidence="1 2" key="1">
    <citation type="submission" date="2016-10" db="EMBL/GenBank/DDBJ databases">
        <authorList>
            <person name="Varghese N."/>
            <person name="Submissions S."/>
        </authorList>
    </citation>
    <scope>NUCLEOTIDE SEQUENCE [LARGE SCALE GENOMIC DNA]</scope>
    <source>
        <strain evidence="1 2">DSM 13796</strain>
    </source>
</reference>
<dbReference type="Proteomes" id="UP000182762">
    <property type="component" value="Unassembled WGS sequence"/>
</dbReference>
<sequence length="68" mass="7730">MKDSVQTSLLLAVTPQSFPMPLVALPSVVLFFADNQPTFYTNRMVFSHFTLVEGEEWVLIAEVTYQFS</sequence>
<name>A0A1I5ZH16_9BACI</name>
<gene>
    <name evidence="1" type="ORF">SAMN02745910_02070</name>
</gene>
<evidence type="ECO:0000313" key="2">
    <source>
        <dbReference type="Proteomes" id="UP000182762"/>
    </source>
</evidence>
<evidence type="ECO:0000313" key="1">
    <source>
        <dbReference type="EMBL" id="SFQ55735.1"/>
    </source>
</evidence>